<dbReference type="EMBL" id="OB664497">
    <property type="protein sequence ID" value="CAD7232308.1"/>
    <property type="molecule type" value="Genomic_DNA"/>
</dbReference>
<name>A0A7R8ZPI5_9CRUS</name>
<dbReference type="AlphaFoldDB" id="A0A7R8ZPI5"/>
<feature type="non-terminal residue" evidence="2">
    <location>
        <position position="1"/>
    </location>
</feature>
<gene>
    <name evidence="2" type="ORF">CTOB1V02_LOCUS10144</name>
</gene>
<feature type="region of interest" description="Disordered" evidence="1">
    <location>
        <begin position="95"/>
        <end position="434"/>
    </location>
</feature>
<protein>
    <submittedName>
        <fullName evidence="2">Uncharacterized protein</fullName>
    </submittedName>
</protein>
<sequence length="434" mass="46823">MGLRSKKNKKKAQISVPTNFVHCIHTGFNPEDGEFVGLPPQWASIMNAGKGGSRPAPFVHPTEITPTEALAGNGPGNAGNEPFVNGQTRVTNVARSNSLRSSSPPRQWRAAPPNTRMPSVQTRVTNVARSNSLRSSSPPRQWRAAPPNTRMPSVQEEQGQSSSPAGSPMMSHPHQPPPGAKYQQQYGAYQPPPQQYGQQPPYYGQNGAPPPMRHAYPGSAYPAGHEAARPSYQPPVPSPSSQYPPQARNLPHGVPRGARMAYPQGAMPSQSQGGAQPASYAYPPDQPDSQHRGNTGNLYTQQAAYPPGPPPPPAKPHPSDRYDPQPPPMNRTHNAATPPGMYGHPQYPQPPQRPSDLHGRAQLPHPPYGGPPPYSPSSQQPPYPHPHPRGEPQQPPARTPPSVPQKPSPPSPASQQMPPPQQPPRSQLQQPNQQ</sequence>
<organism evidence="2">
    <name type="scientific">Cyprideis torosa</name>
    <dbReference type="NCBI Taxonomy" id="163714"/>
    <lineage>
        <taxon>Eukaryota</taxon>
        <taxon>Metazoa</taxon>
        <taxon>Ecdysozoa</taxon>
        <taxon>Arthropoda</taxon>
        <taxon>Crustacea</taxon>
        <taxon>Oligostraca</taxon>
        <taxon>Ostracoda</taxon>
        <taxon>Podocopa</taxon>
        <taxon>Podocopida</taxon>
        <taxon>Cytherocopina</taxon>
        <taxon>Cytheroidea</taxon>
        <taxon>Cytherideidae</taxon>
        <taxon>Cyprideis</taxon>
    </lineage>
</organism>
<feature type="compositionally biased region" description="Pro residues" evidence="1">
    <location>
        <begin position="364"/>
        <end position="385"/>
    </location>
</feature>
<feature type="compositionally biased region" description="Polar residues" evidence="1">
    <location>
        <begin position="116"/>
        <end position="128"/>
    </location>
</feature>
<feature type="compositionally biased region" description="Low complexity" evidence="1">
    <location>
        <begin position="95"/>
        <end position="106"/>
    </location>
</feature>
<feature type="compositionally biased region" description="Pro residues" evidence="1">
    <location>
        <begin position="306"/>
        <end position="316"/>
    </location>
</feature>
<accession>A0A7R8ZPI5</accession>
<feature type="compositionally biased region" description="Polar residues" evidence="1">
    <location>
        <begin position="150"/>
        <end position="165"/>
    </location>
</feature>
<dbReference type="Gene3D" id="3.90.810.10">
    <property type="entry name" value="CRIB domain"/>
    <property type="match status" value="1"/>
</dbReference>
<feature type="compositionally biased region" description="Low complexity" evidence="1">
    <location>
        <begin position="129"/>
        <end position="140"/>
    </location>
</feature>
<dbReference type="OrthoDB" id="1022360at2759"/>
<feature type="compositionally biased region" description="Polar residues" evidence="1">
    <location>
        <begin position="292"/>
        <end position="303"/>
    </location>
</feature>
<feature type="compositionally biased region" description="Pro residues" evidence="1">
    <location>
        <begin position="393"/>
        <end position="423"/>
    </location>
</feature>
<dbReference type="PROSITE" id="PS50108">
    <property type="entry name" value="CRIB"/>
    <property type="match status" value="1"/>
</dbReference>
<dbReference type="InterPro" id="IPR036936">
    <property type="entry name" value="CRIB_dom_sf"/>
</dbReference>
<evidence type="ECO:0000256" key="1">
    <source>
        <dbReference type="SAM" id="MobiDB-lite"/>
    </source>
</evidence>
<dbReference type="SMART" id="SM00285">
    <property type="entry name" value="PBD"/>
    <property type="match status" value="1"/>
</dbReference>
<feature type="compositionally biased region" description="Low complexity" evidence="1">
    <location>
        <begin position="424"/>
        <end position="434"/>
    </location>
</feature>
<reference evidence="2" key="1">
    <citation type="submission" date="2020-11" db="EMBL/GenBank/DDBJ databases">
        <authorList>
            <person name="Tran Van P."/>
        </authorList>
    </citation>
    <scope>NUCLEOTIDE SEQUENCE</scope>
</reference>
<dbReference type="Pfam" id="PF00786">
    <property type="entry name" value="PBD"/>
    <property type="match status" value="1"/>
</dbReference>
<proteinExistence type="predicted"/>
<feature type="compositionally biased region" description="Low complexity" evidence="1">
    <location>
        <begin position="180"/>
        <end position="207"/>
    </location>
</feature>
<evidence type="ECO:0000313" key="2">
    <source>
        <dbReference type="EMBL" id="CAD7232308.1"/>
    </source>
</evidence>
<dbReference type="InterPro" id="IPR000095">
    <property type="entry name" value="CRIB_dom"/>
</dbReference>